<reference evidence="8 9" key="1">
    <citation type="submission" date="2015-05" db="EMBL/GenBank/DDBJ databases">
        <title>Whole genome sequence and identification of bacterial endophytes from Costus igneus.</title>
        <authorList>
            <person name="Lee Y.P."/>
            <person name="Gan H.M."/>
            <person name="Eng W."/>
            <person name="Wheatley M.S."/>
            <person name="Caraballo A."/>
            <person name="Polter S."/>
            <person name="Savka M.A."/>
            <person name="Hudson A.O."/>
        </authorList>
    </citation>
    <scope>NUCLEOTIDE SEQUENCE [LARGE SCALE GENOMIC DNA]</scope>
    <source>
        <strain evidence="8 9">RIT379</strain>
    </source>
</reference>
<feature type="transmembrane region" description="Helical" evidence="6">
    <location>
        <begin position="51"/>
        <end position="75"/>
    </location>
</feature>
<evidence type="ECO:0000256" key="4">
    <source>
        <dbReference type="ARBA" id="ARBA00022989"/>
    </source>
</evidence>
<protein>
    <submittedName>
        <fullName evidence="8">Cytochrome C biogenesis protein CcdA</fullName>
    </submittedName>
</protein>
<feature type="transmembrane region" description="Helical" evidence="6">
    <location>
        <begin position="197"/>
        <end position="214"/>
    </location>
</feature>
<dbReference type="PANTHER" id="PTHR31272">
    <property type="entry name" value="CYTOCHROME C-TYPE BIOGENESIS PROTEIN HI_1454-RELATED"/>
    <property type="match status" value="1"/>
</dbReference>
<dbReference type="Proteomes" id="UP000036045">
    <property type="component" value="Unassembled WGS sequence"/>
</dbReference>
<keyword evidence="3 6" id="KW-0812">Transmembrane</keyword>
<accession>A0A0J1L785</accession>
<comment type="subcellular location">
    <subcellularLocation>
        <location evidence="1">Membrane</location>
        <topology evidence="1">Multi-pass membrane protein</topology>
    </subcellularLocation>
</comment>
<evidence type="ECO:0000259" key="7">
    <source>
        <dbReference type="Pfam" id="PF02683"/>
    </source>
</evidence>
<sequence length="234" mass="26138">MVDINFFIALGAGFLSFISPCCLPLYPAYLSYITGMSSGELKEGKILNNASFLHTILFLLGFSIIFIALGFGSSLIGEYFKVYQEEIRKIGSLIIIFFGLTIIGLIKPKWLMKEYRFSFKTRPTGYLGSILIGLSFAAGWTPCNGPILAAVLSLASLHPETSLLYLGAYIIGFALPFIFLSFFISHWNMLKKYSVQWTKIGGFFMIVMGILLFVDGMKWLTRVISPIFGDFQGF</sequence>
<dbReference type="GO" id="GO:0017004">
    <property type="term" value="P:cytochrome complex assembly"/>
    <property type="evidence" value="ECO:0007669"/>
    <property type="project" value="InterPro"/>
</dbReference>
<dbReference type="InterPro" id="IPR003834">
    <property type="entry name" value="Cyt_c_assmbl_TM_dom"/>
</dbReference>
<evidence type="ECO:0000313" key="8">
    <source>
        <dbReference type="EMBL" id="KLV24760.1"/>
    </source>
</evidence>
<keyword evidence="4 6" id="KW-1133">Transmembrane helix</keyword>
<dbReference type="GeneID" id="56349543"/>
<comment type="similarity">
    <text evidence="2">Belongs to the DsbD family.</text>
</comment>
<dbReference type="PATRIC" id="fig|1397.4.peg.1612"/>
<dbReference type="Pfam" id="PF02683">
    <property type="entry name" value="DsbD_TM"/>
    <property type="match status" value="1"/>
</dbReference>
<gene>
    <name evidence="8" type="ORF">ABW02_17030</name>
</gene>
<dbReference type="AlphaFoldDB" id="A0A0J1L785"/>
<evidence type="ECO:0000256" key="2">
    <source>
        <dbReference type="ARBA" id="ARBA00006143"/>
    </source>
</evidence>
<evidence type="ECO:0000313" key="9">
    <source>
        <dbReference type="Proteomes" id="UP000036045"/>
    </source>
</evidence>
<feature type="transmembrane region" description="Helical" evidence="6">
    <location>
        <begin position="6"/>
        <end position="30"/>
    </location>
</feature>
<feature type="transmembrane region" description="Helical" evidence="6">
    <location>
        <begin position="126"/>
        <end position="151"/>
    </location>
</feature>
<evidence type="ECO:0000256" key="6">
    <source>
        <dbReference type="SAM" id="Phobius"/>
    </source>
</evidence>
<keyword evidence="9" id="KW-1185">Reference proteome</keyword>
<evidence type="ECO:0000256" key="3">
    <source>
        <dbReference type="ARBA" id="ARBA00022692"/>
    </source>
</evidence>
<keyword evidence="5 6" id="KW-0472">Membrane</keyword>
<dbReference type="PANTHER" id="PTHR31272:SF4">
    <property type="entry name" value="CYTOCHROME C-TYPE BIOGENESIS PROTEIN HI_1454-RELATED"/>
    <property type="match status" value="1"/>
</dbReference>
<name>A0A0J1L785_NIACI</name>
<proteinExistence type="inferred from homology"/>
<dbReference type="RefSeq" id="WP_047943480.1">
    <property type="nucleotide sequence ID" value="NZ_CP053989.1"/>
</dbReference>
<evidence type="ECO:0000256" key="1">
    <source>
        <dbReference type="ARBA" id="ARBA00004141"/>
    </source>
</evidence>
<dbReference type="OrthoDB" id="9803065at2"/>
<feature type="transmembrane region" description="Helical" evidence="6">
    <location>
        <begin position="163"/>
        <end position="185"/>
    </location>
</feature>
<feature type="transmembrane region" description="Helical" evidence="6">
    <location>
        <begin position="87"/>
        <end position="106"/>
    </location>
</feature>
<dbReference type="InterPro" id="IPR051790">
    <property type="entry name" value="Cytochrome_c-biogenesis_DsbD"/>
</dbReference>
<evidence type="ECO:0000256" key="5">
    <source>
        <dbReference type="ARBA" id="ARBA00023136"/>
    </source>
</evidence>
<dbReference type="GO" id="GO:0016020">
    <property type="term" value="C:membrane"/>
    <property type="evidence" value="ECO:0007669"/>
    <property type="project" value="UniProtKB-SubCell"/>
</dbReference>
<feature type="domain" description="Cytochrome C biogenesis protein transmembrane" evidence="7">
    <location>
        <begin position="7"/>
        <end position="210"/>
    </location>
</feature>
<dbReference type="EMBL" id="LDPH01000019">
    <property type="protein sequence ID" value="KLV24760.1"/>
    <property type="molecule type" value="Genomic_DNA"/>
</dbReference>
<comment type="caution">
    <text evidence="8">The sequence shown here is derived from an EMBL/GenBank/DDBJ whole genome shotgun (WGS) entry which is preliminary data.</text>
</comment>
<organism evidence="8 9">
    <name type="scientific">Niallia circulans</name>
    <name type="common">Bacillus circulans</name>
    <dbReference type="NCBI Taxonomy" id="1397"/>
    <lineage>
        <taxon>Bacteria</taxon>
        <taxon>Bacillati</taxon>
        <taxon>Bacillota</taxon>
        <taxon>Bacilli</taxon>
        <taxon>Bacillales</taxon>
        <taxon>Bacillaceae</taxon>
        <taxon>Niallia</taxon>
    </lineage>
</organism>